<dbReference type="AlphaFoldDB" id="A0A6P3VJU0"/>
<organism evidence="2 3">
    <name type="scientific">Clupea harengus</name>
    <name type="common">Atlantic herring</name>
    <dbReference type="NCBI Taxonomy" id="7950"/>
    <lineage>
        <taxon>Eukaryota</taxon>
        <taxon>Metazoa</taxon>
        <taxon>Chordata</taxon>
        <taxon>Craniata</taxon>
        <taxon>Vertebrata</taxon>
        <taxon>Euteleostomi</taxon>
        <taxon>Actinopterygii</taxon>
        <taxon>Neopterygii</taxon>
        <taxon>Teleostei</taxon>
        <taxon>Clupei</taxon>
        <taxon>Clupeiformes</taxon>
        <taxon>Clupeoidei</taxon>
        <taxon>Clupeidae</taxon>
        <taxon>Clupea</taxon>
    </lineage>
</organism>
<dbReference type="CTD" id="222234"/>
<evidence type="ECO:0000313" key="2">
    <source>
        <dbReference type="Proteomes" id="UP000515152"/>
    </source>
</evidence>
<reference evidence="3" key="1">
    <citation type="submission" date="2025-08" db="UniProtKB">
        <authorList>
            <consortium name="RefSeq"/>
        </authorList>
    </citation>
    <scope>IDENTIFICATION</scope>
</reference>
<protein>
    <submittedName>
        <fullName evidence="3">Protein FAM185A</fullName>
    </submittedName>
</protein>
<gene>
    <name evidence="3" type="primary">fam185a</name>
</gene>
<dbReference type="PANTHER" id="PTHR34094">
    <property type="match status" value="1"/>
</dbReference>
<dbReference type="KEGG" id="char:105891521"/>
<proteinExistence type="predicted"/>
<feature type="domain" description="DUF4097" evidence="1">
    <location>
        <begin position="104"/>
        <end position="367"/>
    </location>
</feature>
<dbReference type="OrthoDB" id="5984441at2759"/>
<dbReference type="RefSeq" id="XP_012673147.2">
    <property type="nucleotide sequence ID" value="XM_012817693.3"/>
</dbReference>
<evidence type="ECO:0000259" key="1">
    <source>
        <dbReference type="Pfam" id="PF13349"/>
    </source>
</evidence>
<dbReference type="InterPro" id="IPR025164">
    <property type="entry name" value="Toastrack_DUF4097"/>
</dbReference>
<accession>A0A6P3VJU0</accession>
<sequence>MYSAALSTRVCLGALRMGNKEYFHFGFALPSTAARILSTAPLLLKDLDKPLKQWTFEVSPFSKVNVKLRCDLSVRPLDPHDFPEADRAFISVHGTNVDHEFNLDNLHVHYSDQNKELLIHGDKVTSNVTVELTTPIKSDLFITTSGEGNVNIQKMESDVCKVQTERGNCILTSLRSHQVKVLSAGGNITGFGTIHGNVDVCAKEGSEVDIKKIQGSFMNVSTERGQLKVKAIYAESSKVSSSSGEIQLGHIHGEANVQSEMGNVRVDSSSGALKISTASGNIDTYVGDVGSADLTTLQGSVSVRVPASMKAGVQLSGASVEISPEIKLHAAQHDCSDSGTTVSGYLNGPSAGDQWIKVKADEGTISLRAQSWFESLRLGK</sequence>
<dbReference type="GeneID" id="105891521"/>
<evidence type="ECO:0000313" key="3">
    <source>
        <dbReference type="RefSeq" id="XP_012673147.2"/>
    </source>
</evidence>
<dbReference type="Proteomes" id="UP000515152">
    <property type="component" value="Chromosome 3"/>
</dbReference>
<dbReference type="PANTHER" id="PTHR34094:SF1">
    <property type="entry name" value="PROTEIN FAM185A"/>
    <property type="match status" value="1"/>
</dbReference>
<keyword evidence="2" id="KW-1185">Reference proteome</keyword>
<name>A0A6P3VJU0_CLUHA</name>
<dbReference type="Pfam" id="PF13349">
    <property type="entry name" value="DUF4097"/>
    <property type="match status" value="1"/>
</dbReference>